<dbReference type="AlphaFoldDB" id="A0A381SWP8"/>
<dbReference type="EMBL" id="UINC01003618">
    <property type="protein sequence ID" value="SVA07879.1"/>
    <property type="molecule type" value="Genomic_DNA"/>
</dbReference>
<sequence>MAFVRSNLVTNATGLKNEEIFSFGTGRLS</sequence>
<name>A0A381SWP8_9ZZZZ</name>
<accession>A0A381SWP8</accession>
<protein>
    <submittedName>
        <fullName evidence="1">Uncharacterized protein</fullName>
    </submittedName>
</protein>
<gene>
    <name evidence="1" type="ORF">METZ01_LOCUS60733</name>
</gene>
<proteinExistence type="predicted"/>
<reference evidence="1" key="1">
    <citation type="submission" date="2018-05" db="EMBL/GenBank/DDBJ databases">
        <authorList>
            <person name="Lanie J.A."/>
            <person name="Ng W.-L."/>
            <person name="Kazmierczak K.M."/>
            <person name="Andrzejewski T.M."/>
            <person name="Davidsen T.M."/>
            <person name="Wayne K.J."/>
            <person name="Tettelin H."/>
            <person name="Glass J.I."/>
            <person name="Rusch D."/>
            <person name="Podicherti R."/>
            <person name="Tsui H.-C.T."/>
            <person name="Winkler M.E."/>
        </authorList>
    </citation>
    <scope>NUCLEOTIDE SEQUENCE</scope>
</reference>
<evidence type="ECO:0000313" key="1">
    <source>
        <dbReference type="EMBL" id="SVA07879.1"/>
    </source>
</evidence>
<organism evidence="1">
    <name type="scientific">marine metagenome</name>
    <dbReference type="NCBI Taxonomy" id="408172"/>
    <lineage>
        <taxon>unclassified sequences</taxon>
        <taxon>metagenomes</taxon>
        <taxon>ecological metagenomes</taxon>
    </lineage>
</organism>